<dbReference type="SUPFAM" id="SSF53448">
    <property type="entry name" value="Nucleotide-diphospho-sugar transferases"/>
    <property type="match status" value="1"/>
</dbReference>
<dbReference type="Proteomes" id="UP000054560">
    <property type="component" value="Unassembled WGS sequence"/>
</dbReference>
<evidence type="ECO:0000313" key="1">
    <source>
        <dbReference type="EMBL" id="KNC69425.1"/>
    </source>
</evidence>
<sequence length="70" mass="8240">MRRTPQQAGDDLISFFETMVLPLRKKLLNKDIPEIEFLDDQVTIAIPTNHRPEELQELLESLLRQDYLGF</sequence>
<proteinExistence type="predicted"/>
<dbReference type="GeneID" id="25918569"/>
<dbReference type="AlphaFoldDB" id="A0A0L0EYB9"/>
<accession>A0A0L0EYB9</accession>
<dbReference type="RefSeq" id="XP_014143327.1">
    <property type="nucleotide sequence ID" value="XM_014287852.1"/>
</dbReference>
<dbReference type="EMBL" id="KQ255126">
    <property type="protein sequence ID" value="KNC69425.1"/>
    <property type="molecule type" value="Genomic_DNA"/>
</dbReference>
<name>A0A0L0EYB9_9EUKA</name>
<feature type="non-terminal residue" evidence="1">
    <location>
        <position position="70"/>
    </location>
</feature>
<reference evidence="1 2" key="1">
    <citation type="submission" date="2011-02" db="EMBL/GenBank/DDBJ databases">
        <title>The Genome Sequence of Sphaeroforma arctica JP610.</title>
        <authorList>
            <consortium name="The Broad Institute Genome Sequencing Platform"/>
            <person name="Russ C."/>
            <person name="Cuomo C."/>
            <person name="Young S.K."/>
            <person name="Zeng Q."/>
            <person name="Gargeya S."/>
            <person name="Alvarado L."/>
            <person name="Berlin A."/>
            <person name="Chapman S.B."/>
            <person name="Chen Z."/>
            <person name="Freedman E."/>
            <person name="Gellesch M."/>
            <person name="Goldberg J."/>
            <person name="Griggs A."/>
            <person name="Gujja S."/>
            <person name="Heilman E."/>
            <person name="Heiman D."/>
            <person name="Howarth C."/>
            <person name="Mehta T."/>
            <person name="Neiman D."/>
            <person name="Pearson M."/>
            <person name="Roberts A."/>
            <person name="Saif S."/>
            <person name="Shea T."/>
            <person name="Shenoy N."/>
            <person name="Sisk P."/>
            <person name="Stolte C."/>
            <person name="Sykes S."/>
            <person name="White J."/>
            <person name="Yandava C."/>
            <person name="Burger G."/>
            <person name="Gray M.W."/>
            <person name="Holland P.W.H."/>
            <person name="King N."/>
            <person name="Lang F.B.F."/>
            <person name="Roger A.J."/>
            <person name="Ruiz-Trillo I."/>
            <person name="Haas B."/>
            <person name="Nusbaum C."/>
            <person name="Birren B."/>
        </authorList>
    </citation>
    <scope>NUCLEOTIDE SEQUENCE [LARGE SCALE GENOMIC DNA]</scope>
    <source>
        <strain evidence="1 2">JP610</strain>
    </source>
</reference>
<keyword evidence="2" id="KW-1185">Reference proteome</keyword>
<gene>
    <name evidence="1" type="ORF">SARC_18065</name>
</gene>
<evidence type="ECO:0000313" key="2">
    <source>
        <dbReference type="Proteomes" id="UP000054560"/>
    </source>
</evidence>
<organism evidence="1 2">
    <name type="scientific">Sphaeroforma arctica JP610</name>
    <dbReference type="NCBI Taxonomy" id="667725"/>
    <lineage>
        <taxon>Eukaryota</taxon>
        <taxon>Ichthyosporea</taxon>
        <taxon>Ichthyophonida</taxon>
        <taxon>Sphaeroforma</taxon>
    </lineage>
</organism>
<protein>
    <submittedName>
        <fullName evidence="1">Uncharacterized protein</fullName>
    </submittedName>
</protein>
<dbReference type="InterPro" id="IPR029044">
    <property type="entry name" value="Nucleotide-diphossugar_trans"/>
</dbReference>